<dbReference type="GO" id="GO:0004674">
    <property type="term" value="F:protein serine/threonine kinase activity"/>
    <property type="evidence" value="ECO:0007669"/>
    <property type="project" value="TreeGrafter"/>
</dbReference>
<proteinExistence type="predicted"/>
<dbReference type="PROSITE" id="PS50011">
    <property type="entry name" value="PROTEIN_KINASE_DOM"/>
    <property type="match status" value="1"/>
</dbReference>
<evidence type="ECO:0000313" key="3">
    <source>
        <dbReference type="Proteomes" id="UP000541558"/>
    </source>
</evidence>
<evidence type="ECO:0000313" key="2">
    <source>
        <dbReference type="EMBL" id="KAF5326216.1"/>
    </source>
</evidence>
<keyword evidence="3" id="KW-1185">Reference proteome</keyword>
<dbReference type="PANTHER" id="PTHR44167">
    <property type="entry name" value="OVARIAN-SPECIFIC SERINE/THREONINE-PROTEIN KINASE LOK-RELATED"/>
    <property type="match status" value="1"/>
</dbReference>
<protein>
    <recommendedName>
        <fullName evidence="1">Protein kinase domain-containing protein</fullName>
    </recommendedName>
</protein>
<dbReference type="GO" id="GO:0044773">
    <property type="term" value="P:mitotic DNA damage checkpoint signaling"/>
    <property type="evidence" value="ECO:0007669"/>
    <property type="project" value="TreeGrafter"/>
</dbReference>
<reference evidence="2 3" key="1">
    <citation type="journal article" date="2020" name="ISME J.">
        <title>Uncovering the hidden diversity of litter-decomposition mechanisms in mushroom-forming fungi.</title>
        <authorList>
            <person name="Floudas D."/>
            <person name="Bentzer J."/>
            <person name="Ahren D."/>
            <person name="Johansson T."/>
            <person name="Persson P."/>
            <person name="Tunlid A."/>
        </authorList>
    </citation>
    <scope>NUCLEOTIDE SEQUENCE [LARGE SCALE GENOMIC DNA]</scope>
    <source>
        <strain evidence="2 3">CBS 175.51</strain>
    </source>
</reference>
<dbReference type="SUPFAM" id="SSF56112">
    <property type="entry name" value="Protein kinase-like (PK-like)"/>
    <property type="match status" value="1"/>
</dbReference>
<dbReference type="GO" id="GO:0005634">
    <property type="term" value="C:nucleus"/>
    <property type="evidence" value="ECO:0007669"/>
    <property type="project" value="TreeGrafter"/>
</dbReference>
<dbReference type="InterPro" id="IPR011009">
    <property type="entry name" value="Kinase-like_dom_sf"/>
</dbReference>
<accession>A0A8H5F767</accession>
<organism evidence="2 3">
    <name type="scientific">Ephemerocybe angulata</name>
    <dbReference type="NCBI Taxonomy" id="980116"/>
    <lineage>
        <taxon>Eukaryota</taxon>
        <taxon>Fungi</taxon>
        <taxon>Dikarya</taxon>
        <taxon>Basidiomycota</taxon>
        <taxon>Agaricomycotina</taxon>
        <taxon>Agaricomycetes</taxon>
        <taxon>Agaricomycetidae</taxon>
        <taxon>Agaricales</taxon>
        <taxon>Agaricineae</taxon>
        <taxon>Psathyrellaceae</taxon>
        <taxon>Ephemerocybe</taxon>
    </lineage>
</organism>
<dbReference type="EMBL" id="JAACJK010000163">
    <property type="protein sequence ID" value="KAF5326216.1"/>
    <property type="molecule type" value="Genomic_DNA"/>
</dbReference>
<dbReference type="SMART" id="SM00220">
    <property type="entry name" value="S_TKc"/>
    <property type="match status" value="1"/>
</dbReference>
<name>A0A8H5F767_9AGAR</name>
<evidence type="ECO:0000259" key="1">
    <source>
        <dbReference type="PROSITE" id="PS50011"/>
    </source>
</evidence>
<dbReference type="Proteomes" id="UP000541558">
    <property type="component" value="Unassembled WGS sequence"/>
</dbReference>
<dbReference type="PROSITE" id="PS00108">
    <property type="entry name" value="PROTEIN_KINASE_ST"/>
    <property type="match status" value="1"/>
</dbReference>
<dbReference type="PANTHER" id="PTHR44167:SF30">
    <property type="entry name" value="PHOSPHORYLASE KINASE"/>
    <property type="match status" value="1"/>
</dbReference>
<comment type="caution">
    <text evidence="2">The sequence shown here is derived from an EMBL/GenBank/DDBJ whole genome shotgun (WGS) entry which is preliminary data.</text>
</comment>
<dbReference type="InterPro" id="IPR000719">
    <property type="entry name" value="Prot_kinase_dom"/>
</dbReference>
<dbReference type="InterPro" id="IPR008271">
    <property type="entry name" value="Ser/Thr_kinase_AS"/>
</dbReference>
<dbReference type="Pfam" id="PF00069">
    <property type="entry name" value="Pkinase"/>
    <property type="match status" value="1"/>
</dbReference>
<feature type="domain" description="Protein kinase" evidence="1">
    <location>
        <begin position="1"/>
        <end position="369"/>
    </location>
</feature>
<gene>
    <name evidence="2" type="ORF">D9611_000730</name>
</gene>
<dbReference type="OrthoDB" id="5987198at2759"/>
<dbReference type="GO" id="GO:0005524">
    <property type="term" value="F:ATP binding"/>
    <property type="evidence" value="ECO:0007669"/>
    <property type="project" value="InterPro"/>
</dbReference>
<dbReference type="AlphaFoldDB" id="A0A8H5F767"/>
<dbReference type="Gene3D" id="1.10.510.10">
    <property type="entry name" value="Transferase(Phosphotransferase) domain 1"/>
    <property type="match status" value="1"/>
</dbReference>
<sequence>MSGLPPGNFIEQLSDKEIYWRDRYDWLLESGYRLRPRYKPDWVPSWITNPQLFFVDCEDSLTNPRGIICDAIRLKDKSQVVLKRVNKTKHQNELDIHCYLSEKSDPKNHTVPLIEILNPEDCPSDSIVVMPQCRAWNTPEFETVGEVVDFIGQLFEGYKYLHENLVAHRDVKKENIVMESTALSEEHFHIFDQDFSLDLTKKVSPSKTRTEGKPRYYIIDFGISRHYEGTENPPYEITRMFGSDTSVPEFRNLEEPHNPFPIDVFCLGKMIYRKALCSKAETLGFEWLVPLLEDMTRTDPASRPTMEEVVTRYGELTRGLREGKLRSKFALDWDTMDWFDHATRVIPHWWKRMCFTVARTPAIPTYRPD</sequence>